<organism evidence="1 2">
    <name type="scientific">Paenibacillus lacisoli</name>
    <dbReference type="NCBI Taxonomy" id="3064525"/>
    <lineage>
        <taxon>Bacteria</taxon>
        <taxon>Bacillati</taxon>
        <taxon>Bacillota</taxon>
        <taxon>Bacilli</taxon>
        <taxon>Bacillales</taxon>
        <taxon>Paenibacillaceae</taxon>
        <taxon>Paenibacillus</taxon>
    </lineage>
</organism>
<comment type="caution">
    <text evidence="1">The sequence shown here is derived from an EMBL/GenBank/DDBJ whole genome shotgun (WGS) entry which is preliminary data.</text>
</comment>
<proteinExistence type="predicted"/>
<evidence type="ECO:0000313" key="1">
    <source>
        <dbReference type="EMBL" id="MDO7905638.1"/>
    </source>
</evidence>
<dbReference type="RefSeq" id="WP_305022842.1">
    <property type="nucleotide sequence ID" value="NZ_JAUQTB010000002.1"/>
</dbReference>
<dbReference type="EMBL" id="JAUQTB010000002">
    <property type="protein sequence ID" value="MDO7905638.1"/>
    <property type="molecule type" value="Genomic_DNA"/>
</dbReference>
<sequence length="65" mass="7562">MRINQIIQSAIKKSVRYLESAPHFEKDCRELTRQKWDGAWWHMAALYEIGEVSRIPKAAMQSGSL</sequence>
<protein>
    <submittedName>
        <fullName evidence="1">Uncharacterized protein</fullName>
    </submittedName>
</protein>
<evidence type="ECO:0000313" key="2">
    <source>
        <dbReference type="Proteomes" id="UP001240171"/>
    </source>
</evidence>
<dbReference type="Proteomes" id="UP001240171">
    <property type="component" value="Unassembled WGS sequence"/>
</dbReference>
<reference evidence="1 2" key="1">
    <citation type="submission" date="2023-07" db="EMBL/GenBank/DDBJ databases">
        <title>Paenibacillus sp. JX-17 nov. isolated from soil.</title>
        <authorList>
            <person name="Wan Y."/>
            <person name="Liu B."/>
        </authorList>
    </citation>
    <scope>NUCLEOTIDE SEQUENCE [LARGE SCALE GENOMIC DNA]</scope>
    <source>
        <strain evidence="1 2">JX-17</strain>
    </source>
</reference>
<keyword evidence="2" id="KW-1185">Reference proteome</keyword>
<accession>A0ABT9CDG2</accession>
<gene>
    <name evidence="1" type="ORF">Q5741_04335</name>
</gene>
<name>A0ABT9CDG2_9BACL</name>